<protein>
    <recommendedName>
        <fullName evidence="3">Small ribosomal subunit biogenesis GTPase RsgA</fullName>
        <ecNumber evidence="3">3.6.1.-</ecNumber>
    </recommendedName>
</protein>
<feature type="binding site" evidence="3">
    <location>
        <position position="280"/>
    </location>
    <ligand>
        <name>Zn(2+)</name>
        <dbReference type="ChEBI" id="CHEBI:29105"/>
    </ligand>
</feature>
<evidence type="ECO:0000256" key="1">
    <source>
        <dbReference type="ARBA" id="ARBA00022741"/>
    </source>
</evidence>
<dbReference type="Pfam" id="PF03193">
    <property type="entry name" value="RsgA_GTPase"/>
    <property type="match status" value="1"/>
</dbReference>
<dbReference type="SUPFAM" id="SSF52540">
    <property type="entry name" value="P-loop containing nucleoside triphosphate hydrolases"/>
    <property type="match status" value="1"/>
</dbReference>
<dbReference type="InterPro" id="IPR012340">
    <property type="entry name" value="NA-bd_OB-fold"/>
</dbReference>
<comment type="subunit">
    <text evidence="3">Monomer. Associates with 30S ribosomal subunit, binds 16S rRNA.</text>
</comment>
<keyword evidence="3" id="KW-0479">Metal-binding</keyword>
<dbReference type="OrthoDB" id="9809485at2"/>
<comment type="function">
    <text evidence="3">One of several proteins that assist in the late maturation steps of the functional core of the 30S ribosomal subunit. Helps release RbfA from mature subunits. May play a role in the assembly of ribosomal proteins into the subunit. Circularly permuted GTPase that catalyzes slow GTP hydrolysis, GTPase activity is stimulated by the 30S ribosomal subunit.</text>
</comment>
<keyword evidence="7" id="KW-1185">Reference proteome</keyword>
<dbReference type="InterPro" id="IPR010914">
    <property type="entry name" value="RsgA_GTPase_dom"/>
</dbReference>
<dbReference type="PANTHER" id="PTHR32120:SF11">
    <property type="entry name" value="SMALL RIBOSOMAL SUBUNIT BIOGENESIS GTPASE RSGA 1, MITOCHONDRIAL-RELATED"/>
    <property type="match status" value="1"/>
</dbReference>
<comment type="similarity">
    <text evidence="3">Belongs to the TRAFAC class YlqF/YawG GTPase family. RsgA subfamily.</text>
</comment>
<keyword evidence="3" id="KW-0694">RNA-binding</keyword>
<name>A0A554WUB3_9BURK</name>
<dbReference type="GO" id="GO:0003924">
    <property type="term" value="F:GTPase activity"/>
    <property type="evidence" value="ECO:0007669"/>
    <property type="project" value="UniProtKB-UniRule"/>
</dbReference>
<dbReference type="GO" id="GO:0005737">
    <property type="term" value="C:cytoplasm"/>
    <property type="evidence" value="ECO:0007669"/>
    <property type="project" value="UniProtKB-SubCell"/>
</dbReference>
<keyword evidence="2 3" id="KW-0342">GTP-binding</keyword>
<keyword evidence="3 6" id="KW-0378">Hydrolase</keyword>
<dbReference type="RefSeq" id="WP_143892358.1">
    <property type="nucleotide sequence ID" value="NZ_VJND01000001.1"/>
</dbReference>
<dbReference type="EC" id="3.6.1.-" evidence="3"/>
<dbReference type="PANTHER" id="PTHR32120">
    <property type="entry name" value="SMALL RIBOSOMAL SUBUNIT BIOGENESIS GTPASE RSGA"/>
    <property type="match status" value="1"/>
</dbReference>
<evidence type="ECO:0000256" key="3">
    <source>
        <dbReference type="HAMAP-Rule" id="MF_01820"/>
    </source>
</evidence>
<dbReference type="Proteomes" id="UP000320225">
    <property type="component" value="Unassembled WGS sequence"/>
</dbReference>
<organism evidence="6 7">
    <name type="scientific">Tepidimonas sediminis</name>
    <dbReference type="NCBI Taxonomy" id="2588941"/>
    <lineage>
        <taxon>Bacteria</taxon>
        <taxon>Pseudomonadati</taxon>
        <taxon>Pseudomonadota</taxon>
        <taxon>Betaproteobacteria</taxon>
        <taxon>Burkholderiales</taxon>
        <taxon>Tepidimonas</taxon>
    </lineage>
</organism>
<keyword evidence="3" id="KW-0690">Ribosome biogenesis</keyword>
<dbReference type="AlphaFoldDB" id="A0A554WUB3"/>
<evidence type="ECO:0000256" key="2">
    <source>
        <dbReference type="ARBA" id="ARBA00023134"/>
    </source>
</evidence>
<dbReference type="Gene3D" id="1.10.40.50">
    <property type="entry name" value="Probable gtpase engc, domain 3"/>
    <property type="match status" value="1"/>
</dbReference>
<accession>A0A554WUB3</accession>
<keyword evidence="3" id="KW-0963">Cytoplasm</keyword>
<comment type="caution">
    <text evidence="6">The sequence shown here is derived from an EMBL/GenBank/DDBJ whole genome shotgun (WGS) entry which is preliminary data.</text>
</comment>
<feature type="binding site" evidence="3">
    <location>
        <begin position="129"/>
        <end position="132"/>
    </location>
    <ligand>
        <name>GTP</name>
        <dbReference type="ChEBI" id="CHEBI:37565"/>
    </ligand>
</feature>
<evidence type="ECO:0000259" key="5">
    <source>
        <dbReference type="PROSITE" id="PS51721"/>
    </source>
</evidence>
<dbReference type="InterPro" id="IPR027417">
    <property type="entry name" value="P-loop_NTPase"/>
</dbReference>
<comment type="subcellular location">
    <subcellularLocation>
        <location evidence="3">Cytoplasm</location>
    </subcellularLocation>
</comment>
<keyword evidence="1 3" id="KW-0547">Nucleotide-binding</keyword>
<evidence type="ECO:0000313" key="6">
    <source>
        <dbReference type="EMBL" id="TSE27178.1"/>
    </source>
</evidence>
<comment type="cofactor">
    <cofactor evidence="3">
        <name>Zn(2+)</name>
        <dbReference type="ChEBI" id="CHEBI:29105"/>
    </cofactor>
    <text evidence="3">Binds 1 zinc ion per subunit.</text>
</comment>
<dbReference type="CDD" id="cd01854">
    <property type="entry name" value="YjeQ_EngC"/>
    <property type="match status" value="1"/>
</dbReference>
<feature type="domain" description="CP-type G" evidence="5">
    <location>
        <begin position="80"/>
        <end position="243"/>
    </location>
</feature>
<dbReference type="SUPFAM" id="SSF50249">
    <property type="entry name" value="Nucleic acid-binding proteins"/>
    <property type="match status" value="1"/>
</dbReference>
<dbReference type="PROSITE" id="PS50936">
    <property type="entry name" value="ENGC_GTPASE"/>
    <property type="match status" value="1"/>
</dbReference>
<dbReference type="Gene3D" id="3.40.50.300">
    <property type="entry name" value="P-loop containing nucleotide triphosphate hydrolases"/>
    <property type="match status" value="1"/>
</dbReference>
<feature type="binding site" evidence="3">
    <location>
        <position position="274"/>
    </location>
    <ligand>
        <name>Zn(2+)</name>
        <dbReference type="ChEBI" id="CHEBI:29105"/>
    </ligand>
</feature>
<feature type="binding site" evidence="3">
    <location>
        <position position="267"/>
    </location>
    <ligand>
        <name>Zn(2+)</name>
        <dbReference type="ChEBI" id="CHEBI:29105"/>
    </ligand>
</feature>
<dbReference type="EMBL" id="VJND01000001">
    <property type="protein sequence ID" value="TSE27178.1"/>
    <property type="molecule type" value="Genomic_DNA"/>
</dbReference>
<keyword evidence="3" id="KW-0862">Zinc</keyword>
<dbReference type="Gene3D" id="2.40.50.140">
    <property type="entry name" value="Nucleic acid-binding proteins"/>
    <property type="match status" value="1"/>
</dbReference>
<keyword evidence="3" id="KW-0699">rRNA-binding</keyword>
<gene>
    <name evidence="3 6" type="primary">rsgA</name>
    <name evidence="6" type="ORF">Tsedi_00008</name>
</gene>
<dbReference type="PROSITE" id="PS51721">
    <property type="entry name" value="G_CP"/>
    <property type="match status" value="1"/>
</dbReference>
<dbReference type="InterPro" id="IPR030378">
    <property type="entry name" value="G_CP_dom"/>
</dbReference>
<dbReference type="GO" id="GO:0042274">
    <property type="term" value="P:ribosomal small subunit biogenesis"/>
    <property type="evidence" value="ECO:0007669"/>
    <property type="project" value="UniProtKB-UniRule"/>
</dbReference>
<dbReference type="HAMAP" id="MF_01820">
    <property type="entry name" value="GTPase_RsgA"/>
    <property type="match status" value="1"/>
</dbReference>
<feature type="binding site" evidence="3">
    <location>
        <begin position="183"/>
        <end position="191"/>
    </location>
    <ligand>
        <name>GTP</name>
        <dbReference type="ChEBI" id="CHEBI:37565"/>
    </ligand>
</feature>
<evidence type="ECO:0000313" key="7">
    <source>
        <dbReference type="Proteomes" id="UP000320225"/>
    </source>
</evidence>
<dbReference type="InterPro" id="IPR004881">
    <property type="entry name" value="Ribosome_biogen_GTPase_RsgA"/>
</dbReference>
<dbReference type="NCBIfam" id="TIGR00157">
    <property type="entry name" value="ribosome small subunit-dependent GTPase A"/>
    <property type="match status" value="1"/>
</dbReference>
<proteinExistence type="inferred from homology"/>
<evidence type="ECO:0000259" key="4">
    <source>
        <dbReference type="PROSITE" id="PS50936"/>
    </source>
</evidence>
<reference evidence="6 7" key="1">
    <citation type="submission" date="2019-07" db="EMBL/GenBank/DDBJ databases">
        <title>Tepidimonas sediminis YIM 72259 draft genome.</title>
        <authorList>
            <person name="Da Costa M.S."/>
            <person name="Froufe H.J.C."/>
            <person name="Egas C."/>
            <person name="Albuquerque L."/>
        </authorList>
    </citation>
    <scope>NUCLEOTIDE SEQUENCE [LARGE SCALE GENOMIC DNA]</scope>
    <source>
        <strain evidence="6 7">YIM 72259</strain>
    </source>
</reference>
<dbReference type="GO" id="GO:0005525">
    <property type="term" value="F:GTP binding"/>
    <property type="evidence" value="ECO:0007669"/>
    <property type="project" value="UniProtKB-UniRule"/>
</dbReference>
<dbReference type="GO" id="GO:0019843">
    <property type="term" value="F:rRNA binding"/>
    <property type="evidence" value="ECO:0007669"/>
    <property type="project" value="UniProtKB-KW"/>
</dbReference>
<dbReference type="GO" id="GO:0046872">
    <property type="term" value="F:metal ion binding"/>
    <property type="evidence" value="ECO:0007669"/>
    <property type="project" value="UniProtKB-KW"/>
</dbReference>
<feature type="domain" description="EngC GTPase" evidence="4">
    <location>
        <begin position="90"/>
        <end position="241"/>
    </location>
</feature>
<sequence>MRRRPREPADHAGAALREGLVVAAYGRHLLVEHDGGARTLCHPRGKRHETVVGDRVRWQTSGDAGVIEDVMPRRNVLRRQDELRTKVFAANVDQVLVLLAAEPVFSEEQLARALIAARDAGIAPLVALNKRDVQPAFDEAWRRLEPYRAMGETVLPLALTDPDDHGLAALRPHLQGRVTLVMGASGVGKSTLINRLVPGAQAQTQAISRALGTGRHTTTHTTWYWLDAARREALIDSPGFHAFGLHHLDPRRLAALMPDLAAHLGGCRFLDCTHRQEPGCAVRAALQPHGPLSPRRWQLYVALYEELLAAQGPGRT</sequence>
<feature type="binding site" evidence="3">
    <location>
        <position position="272"/>
    </location>
    <ligand>
        <name>Zn(2+)</name>
        <dbReference type="ChEBI" id="CHEBI:29105"/>
    </ligand>
</feature>